<dbReference type="KEGG" id="tsy:THSYN_16700"/>
<evidence type="ECO:0000259" key="4">
    <source>
        <dbReference type="PROSITE" id="PS50110"/>
    </source>
</evidence>
<evidence type="ECO:0000313" key="6">
    <source>
        <dbReference type="EMBL" id="AUB82420.1"/>
    </source>
</evidence>
<feature type="modified residue" description="4-aspartylphosphate" evidence="3">
    <location>
        <position position="54"/>
    </location>
</feature>
<reference evidence="6 7" key="1">
    <citation type="submission" date="2017-03" db="EMBL/GenBank/DDBJ databases">
        <title>Complete genome sequence of Candidatus 'Thiodictyon syntrophicum' sp. nov. strain Cad16T, a photolithoautotroph purple sulfur bacterium isolated from an alpine meromictic lake.</title>
        <authorList>
            <person name="Luedin S.M."/>
            <person name="Pothier J.F."/>
            <person name="Danza F."/>
            <person name="Storelli N."/>
            <person name="Wittwer M."/>
            <person name="Tonolla M."/>
        </authorList>
    </citation>
    <scope>NUCLEOTIDE SEQUENCE [LARGE SCALE GENOMIC DNA]</scope>
    <source>
        <strain evidence="6 7">Cad16T</strain>
    </source>
</reference>
<dbReference type="GO" id="GO:0000156">
    <property type="term" value="F:phosphorelay response regulator activity"/>
    <property type="evidence" value="ECO:0007669"/>
    <property type="project" value="TreeGrafter"/>
</dbReference>
<dbReference type="GO" id="GO:0005829">
    <property type="term" value="C:cytosol"/>
    <property type="evidence" value="ECO:0007669"/>
    <property type="project" value="TreeGrafter"/>
</dbReference>
<dbReference type="InterPro" id="IPR001789">
    <property type="entry name" value="Sig_transdc_resp-reg_receiver"/>
</dbReference>
<dbReference type="Gene3D" id="3.40.50.2300">
    <property type="match status" value="1"/>
</dbReference>
<dbReference type="GO" id="GO:0032993">
    <property type="term" value="C:protein-DNA complex"/>
    <property type="evidence" value="ECO:0007669"/>
    <property type="project" value="TreeGrafter"/>
</dbReference>
<dbReference type="SUPFAM" id="SSF52172">
    <property type="entry name" value="CheY-like"/>
    <property type="match status" value="1"/>
</dbReference>
<dbReference type="Pfam" id="PF00072">
    <property type="entry name" value="Response_reg"/>
    <property type="match status" value="1"/>
</dbReference>
<keyword evidence="2 6" id="KW-0238">DNA-binding</keyword>
<dbReference type="RefSeq" id="WP_100920150.1">
    <property type="nucleotide sequence ID" value="NZ_CP020370.1"/>
</dbReference>
<keyword evidence="1" id="KW-0902">Two-component regulatory system</keyword>
<name>A0A2K8UA05_9GAMM</name>
<feature type="domain" description="HTH LytTR-type" evidence="5">
    <location>
        <begin position="141"/>
        <end position="245"/>
    </location>
</feature>
<evidence type="ECO:0000313" key="7">
    <source>
        <dbReference type="Proteomes" id="UP000232638"/>
    </source>
</evidence>
<dbReference type="EMBL" id="CP020370">
    <property type="protein sequence ID" value="AUB82420.1"/>
    <property type="molecule type" value="Genomic_DNA"/>
</dbReference>
<protein>
    <submittedName>
        <fullName evidence="6">DNA-binding response regulator</fullName>
    </submittedName>
</protein>
<dbReference type="AlphaFoldDB" id="A0A2K8UA05"/>
<evidence type="ECO:0000256" key="3">
    <source>
        <dbReference type="PROSITE-ProRule" id="PRU00169"/>
    </source>
</evidence>
<keyword evidence="7" id="KW-1185">Reference proteome</keyword>
<dbReference type="OrthoDB" id="236568at2"/>
<organism evidence="6 7">
    <name type="scientific">Candidatus Thiodictyon syntrophicum</name>
    <dbReference type="NCBI Taxonomy" id="1166950"/>
    <lineage>
        <taxon>Bacteria</taxon>
        <taxon>Pseudomonadati</taxon>
        <taxon>Pseudomonadota</taxon>
        <taxon>Gammaproteobacteria</taxon>
        <taxon>Chromatiales</taxon>
        <taxon>Chromatiaceae</taxon>
        <taxon>Thiodictyon</taxon>
    </lineage>
</organism>
<dbReference type="PROSITE" id="PS50110">
    <property type="entry name" value="RESPONSE_REGULATORY"/>
    <property type="match status" value="1"/>
</dbReference>
<dbReference type="GO" id="GO:0000976">
    <property type="term" value="F:transcription cis-regulatory region binding"/>
    <property type="evidence" value="ECO:0007669"/>
    <property type="project" value="TreeGrafter"/>
</dbReference>
<dbReference type="SMART" id="SM00448">
    <property type="entry name" value="REC"/>
    <property type="match status" value="1"/>
</dbReference>
<dbReference type="Gene3D" id="2.40.50.1020">
    <property type="entry name" value="LytTr DNA-binding domain"/>
    <property type="match status" value="1"/>
</dbReference>
<evidence type="ECO:0000256" key="1">
    <source>
        <dbReference type="ARBA" id="ARBA00023012"/>
    </source>
</evidence>
<proteinExistence type="predicted"/>
<dbReference type="PANTHER" id="PTHR48111">
    <property type="entry name" value="REGULATOR OF RPOS"/>
    <property type="match status" value="1"/>
</dbReference>
<dbReference type="PANTHER" id="PTHR48111:SF3">
    <property type="entry name" value="TRANSCRIPTIONAL REGULATORY PROTEIN BTSR"/>
    <property type="match status" value="1"/>
</dbReference>
<dbReference type="InterPro" id="IPR011006">
    <property type="entry name" value="CheY-like_superfamily"/>
</dbReference>
<keyword evidence="3" id="KW-0597">Phosphoprotein</keyword>
<dbReference type="GO" id="GO:0006355">
    <property type="term" value="P:regulation of DNA-templated transcription"/>
    <property type="evidence" value="ECO:0007669"/>
    <property type="project" value="TreeGrafter"/>
</dbReference>
<dbReference type="Pfam" id="PF04397">
    <property type="entry name" value="LytTR"/>
    <property type="match status" value="1"/>
</dbReference>
<evidence type="ECO:0000259" key="5">
    <source>
        <dbReference type="PROSITE" id="PS50930"/>
    </source>
</evidence>
<dbReference type="InterPro" id="IPR039420">
    <property type="entry name" value="WalR-like"/>
</dbReference>
<gene>
    <name evidence="6" type="ORF">THSYN_16700</name>
</gene>
<feature type="domain" description="Response regulatory" evidence="4">
    <location>
        <begin position="2"/>
        <end position="117"/>
    </location>
</feature>
<dbReference type="PROSITE" id="PS50930">
    <property type="entry name" value="HTH_LYTTR"/>
    <property type="match status" value="1"/>
</dbReference>
<dbReference type="SMART" id="SM00850">
    <property type="entry name" value="LytTR"/>
    <property type="match status" value="1"/>
</dbReference>
<evidence type="ECO:0000256" key="2">
    <source>
        <dbReference type="ARBA" id="ARBA00023125"/>
    </source>
</evidence>
<dbReference type="InterPro" id="IPR007492">
    <property type="entry name" value="LytTR_DNA-bd_dom"/>
</dbReference>
<accession>A0A2K8UA05</accession>
<sequence>MKILVVDDESPARQRLVRLLSEIQGNYELAGEASDGIEAVQLCRSTPVDLVLMDVQMPGLNGLDAARQISHIEPPPAVILVTAYEQYALAAFERKVEDYLVKPVRRERLQEALERARIPTRPQRAALATRDEAHPGRRLSLSAHYRGGLQTVPIEDIIFLQAEHKYVTVRHTGGELLVDESLKALEDEFEDLFLRIHRNALVARSRLFALEKGTDGGTEVRLRDCPERLPVSRRHLADIRRWLRAGTP</sequence>
<dbReference type="Proteomes" id="UP000232638">
    <property type="component" value="Chromosome"/>
</dbReference>